<evidence type="ECO:0000256" key="2">
    <source>
        <dbReference type="ARBA" id="ARBA00004191"/>
    </source>
</evidence>
<dbReference type="Proteomes" id="UP001457282">
    <property type="component" value="Unassembled WGS sequence"/>
</dbReference>
<dbReference type="AlphaFoldDB" id="A0AAW1W7X2"/>
<keyword evidence="5 6" id="KW-0961">Cell wall biogenesis/degradation</keyword>
<dbReference type="InterPro" id="IPR004963">
    <property type="entry name" value="PAE/NOTUM"/>
</dbReference>
<dbReference type="Pfam" id="PF03283">
    <property type="entry name" value="PAE"/>
    <property type="match status" value="1"/>
</dbReference>
<dbReference type="PANTHER" id="PTHR21562">
    <property type="entry name" value="NOTUM-RELATED"/>
    <property type="match status" value="1"/>
</dbReference>
<accession>A0AAW1W7X2</accession>
<dbReference type="GO" id="GO:0009505">
    <property type="term" value="C:plant-type cell wall"/>
    <property type="evidence" value="ECO:0007669"/>
    <property type="project" value="TreeGrafter"/>
</dbReference>
<keyword evidence="6" id="KW-0964">Secreted</keyword>
<keyword evidence="4 6" id="KW-0134">Cell wall</keyword>
<dbReference type="EC" id="3.1.1.-" evidence="6"/>
<proteinExistence type="inferred from homology"/>
<dbReference type="EMBL" id="JBEDUW010000006">
    <property type="protein sequence ID" value="KAK9920095.1"/>
    <property type="molecule type" value="Genomic_DNA"/>
</dbReference>
<protein>
    <recommendedName>
        <fullName evidence="6">Pectin acetylesterase</fullName>
        <ecNumber evidence="6">3.1.1.-</ecNumber>
    </recommendedName>
</protein>
<dbReference type="PANTHER" id="PTHR21562:SF5">
    <property type="entry name" value="PECTIN ACETYLESTERASE 12"/>
    <property type="match status" value="1"/>
</dbReference>
<gene>
    <name evidence="7" type="ORF">M0R45_028657</name>
</gene>
<evidence type="ECO:0000256" key="1">
    <source>
        <dbReference type="ARBA" id="ARBA00003534"/>
    </source>
</evidence>
<comment type="function">
    <text evidence="1 6">Hydrolyzes acetyl esters in homogalacturonan regions of pectin. In type I primary cell wall, galacturonic acid residues of pectin can be acetylated at the O-2 and O-3 positions. Decreasing the degree of acetylation of pectin gels in vitro alters their physical properties.</text>
</comment>
<keyword evidence="8" id="KW-1185">Reference proteome</keyword>
<keyword evidence="6" id="KW-0378">Hydrolase</keyword>
<dbReference type="GO" id="GO:0071555">
    <property type="term" value="P:cell wall organization"/>
    <property type="evidence" value="ECO:0007669"/>
    <property type="project" value="UniProtKB-KW"/>
</dbReference>
<sequence>MKGYRSQMLNLLKPISKSKQNGMSITSCYAHCQAQYQVMWHADNSTLIGTKTISQSVGDWYFDRAEVKVYDEGCHYLVPQ</sequence>
<reference evidence="7 8" key="1">
    <citation type="journal article" date="2023" name="G3 (Bethesda)">
        <title>A chromosome-length genome assembly and annotation of blackberry (Rubus argutus, cv. 'Hillquist').</title>
        <authorList>
            <person name="Bruna T."/>
            <person name="Aryal R."/>
            <person name="Dudchenko O."/>
            <person name="Sargent D.J."/>
            <person name="Mead D."/>
            <person name="Buti M."/>
            <person name="Cavallini A."/>
            <person name="Hytonen T."/>
            <person name="Andres J."/>
            <person name="Pham M."/>
            <person name="Weisz D."/>
            <person name="Mascagni F."/>
            <person name="Usai G."/>
            <person name="Natali L."/>
            <person name="Bassil N."/>
            <person name="Fernandez G.E."/>
            <person name="Lomsadze A."/>
            <person name="Armour M."/>
            <person name="Olukolu B."/>
            <person name="Poorten T."/>
            <person name="Britton C."/>
            <person name="Davik J."/>
            <person name="Ashrafi H."/>
            <person name="Aiden E.L."/>
            <person name="Borodovsky M."/>
            <person name="Worthington M."/>
        </authorList>
    </citation>
    <scope>NUCLEOTIDE SEQUENCE [LARGE SCALE GENOMIC DNA]</scope>
    <source>
        <strain evidence="7">PI 553951</strain>
    </source>
</reference>
<evidence type="ECO:0000256" key="3">
    <source>
        <dbReference type="ARBA" id="ARBA00005784"/>
    </source>
</evidence>
<comment type="subcellular location">
    <subcellularLocation>
        <location evidence="2 6">Secreted</location>
        <location evidence="2 6">Cell wall</location>
    </subcellularLocation>
</comment>
<comment type="similarity">
    <text evidence="3 6">Belongs to the pectinacetylesterase family.</text>
</comment>
<evidence type="ECO:0000313" key="7">
    <source>
        <dbReference type="EMBL" id="KAK9920095.1"/>
    </source>
</evidence>
<evidence type="ECO:0000313" key="8">
    <source>
        <dbReference type="Proteomes" id="UP001457282"/>
    </source>
</evidence>
<dbReference type="GO" id="GO:0052793">
    <property type="term" value="F:pectin acetylesterase activity"/>
    <property type="evidence" value="ECO:0007669"/>
    <property type="project" value="TreeGrafter"/>
</dbReference>
<evidence type="ECO:0000256" key="4">
    <source>
        <dbReference type="ARBA" id="ARBA00022512"/>
    </source>
</evidence>
<organism evidence="7 8">
    <name type="scientific">Rubus argutus</name>
    <name type="common">Southern blackberry</name>
    <dbReference type="NCBI Taxonomy" id="59490"/>
    <lineage>
        <taxon>Eukaryota</taxon>
        <taxon>Viridiplantae</taxon>
        <taxon>Streptophyta</taxon>
        <taxon>Embryophyta</taxon>
        <taxon>Tracheophyta</taxon>
        <taxon>Spermatophyta</taxon>
        <taxon>Magnoliopsida</taxon>
        <taxon>eudicotyledons</taxon>
        <taxon>Gunneridae</taxon>
        <taxon>Pentapetalae</taxon>
        <taxon>rosids</taxon>
        <taxon>fabids</taxon>
        <taxon>Rosales</taxon>
        <taxon>Rosaceae</taxon>
        <taxon>Rosoideae</taxon>
        <taxon>Rosoideae incertae sedis</taxon>
        <taxon>Rubus</taxon>
    </lineage>
</organism>
<evidence type="ECO:0000256" key="6">
    <source>
        <dbReference type="RuleBase" id="RU363114"/>
    </source>
</evidence>
<comment type="caution">
    <text evidence="7">The sequence shown here is derived from an EMBL/GenBank/DDBJ whole genome shotgun (WGS) entry which is preliminary data.</text>
</comment>
<evidence type="ECO:0000256" key="5">
    <source>
        <dbReference type="ARBA" id="ARBA00023316"/>
    </source>
</evidence>
<name>A0AAW1W7X2_RUBAR</name>